<evidence type="ECO:0000259" key="7">
    <source>
        <dbReference type="PROSITE" id="PS51012"/>
    </source>
</evidence>
<keyword evidence="6" id="KW-0813">Transport</keyword>
<keyword evidence="3 6" id="KW-0812">Transmembrane</keyword>
<dbReference type="InterPro" id="IPR051784">
    <property type="entry name" value="Nod_factor_ABC_transporter"/>
</dbReference>
<dbReference type="InterPro" id="IPR000412">
    <property type="entry name" value="ABC_2_transport"/>
</dbReference>
<evidence type="ECO:0000256" key="3">
    <source>
        <dbReference type="ARBA" id="ARBA00022692"/>
    </source>
</evidence>
<feature type="domain" description="ABC transmembrane type-2" evidence="7">
    <location>
        <begin position="19"/>
        <end position="243"/>
    </location>
</feature>
<feature type="transmembrane region" description="Helical" evidence="6">
    <location>
        <begin position="97"/>
        <end position="123"/>
    </location>
</feature>
<keyword evidence="5 6" id="KW-0472">Membrane</keyword>
<evidence type="ECO:0000256" key="5">
    <source>
        <dbReference type="ARBA" id="ARBA00023136"/>
    </source>
</evidence>
<evidence type="ECO:0000313" key="8">
    <source>
        <dbReference type="EMBL" id="RUO39868.1"/>
    </source>
</evidence>
<dbReference type="GO" id="GO:0043190">
    <property type="term" value="C:ATP-binding cassette (ABC) transporter complex"/>
    <property type="evidence" value="ECO:0007669"/>
    <property type="project" value="InterPro"/>
</dbReference>
<feature type="transmembrane region" description="Helical" evidence="6">
    <location>
        <begin position="222"/>
        <end position="240"/>
    </location>
</feature>
<reference evidence="8 9" key="1">
    <citation type="journal article" date="2011" name="Front. Microbiol.">
        <title>Genomic signatures of strain selection and enhancement in Bacillus atrophaeus var. globigii, a historical biowarfare simulant.</title>
        <authorList>
            <person name="Gibbons H.S."/>
            <person name="Broomall S.M."/>
            <person name="McNew L.A."/>
            <person name="Daligault H."/>
            <person name="Chapman C."/>
            <person name="Bruce D."/>
            <person name="Karavis M."/>
            <person name="Krepps M."/>
            <person name="McGregor P.A."/>
            <person name="Hong C."/>
            <person name="Park K.H."/>
            <person name="Akmal A."/>
            <person name="Feldman A."/>
            <person name="Lin J.S."/>
            <person name="Chang W.E."/>
            <person name="Higgs B.W."/>
            <person name="Demirev P."/>
            <person name="Lindquist J."/>
            <person name="Liem A."/>
            <person name="Fochler E."/>
            <person name="Read T.D."/>
            <person name="Tapia R."/>
            <person name="Johnson S."/>
            <person name="Bishop-Lilly K.A."/>
            <person name="Detter C."/>
            <person name="Han C."/>
            <person name="Sozhamannan S."/>
            <person name="Rosenzweig C.N."/>
            <person name="Skowronski E.W."/>
        </authorList>
    </citation>
    <scope>NUCLEOTIDE SEQUENCE [LARGE SCALE GENOMIC DNA]</scope>
    <source>
        <strain evidence="8 9">AIT1</strain>
    </source>
</reference>
<dbReference type="GO" id="GO:0140359">
    <property type="term" value="F:ABC-type transporter activity"/>
    <property type="evidence" value="ECO:0007669"/>
    <property type="project" value="InterPro"/>
</dbReference>
<name>A0A432X150_9GAMM</name>
<gene>
    <name evidence="8" type="ORF">CWE15_08945</name>
</gene>
<protein>
    <recommendedName>
        <fullName evidence="6">Transport permease protein</fullName>
    </recommendedName>
</protein>
<dbReference type="PANTHER" id="PTHR43229:SF2">
    <property type="entry name" value="NODULATION PROTEIN J"/>
    <property type="match status" value="1"/>
</dbReference>
<dbReference type="Proteomes" id="UP000286976">
    <property type="component" value="Unassembled WGS sequence"/>
</dbReference>
<evidence type="ECO:0000256" key="4">
    <source>
        <dbReference type="ARBA" id="ARBA00022989"/>
    </source>
</evidence>
<organism evidence="8 9">
    <name type="scientific">Aliidiomarina taiwanensis</name>
    <dbReference type="NCBI Taxonomy" id="946228"/>
    <lineage>
        <taxon>Bacteria</taxon>
        <taxon>Pseudomonadati</taxon>
        <taxon>Pseudomonadota</taxon>
        <taxon>Gammaproteobacteria</taxon>
        <taxon>Alteromonadales</taxon>
        <taxon>Idiomarinaceae</taxon>
        <taxon>Aliidiomarina</taxon>
    </lineage>
</organism>
<feature type="transmembrane region" description="Helical" evidence="6">
    <location>
        <begin position="165"/>
        <end position="186"/>
    </location>
</feature>
<dbReference type="Pfam" id="PF01061">
    <property type="entry name" value="ABC2_membrane"/>
    <property type="match status" value="1"/>
</dbReference>
<dbReference type="AlphaFoldDB" id="A0A432X150"/>
<dbReference type="InterPro" id="IPR013525">
    <property type="entry name" value="ABC2_TM"/>
</dbReference>
<dbReference type="RefSeq" id="WP_126757740.1">
    <property type="nucleotide sequence ID" value="NZ_PIPQ01000005.1"/>
</dbReference>
<feature type="transmembrane region" description="Helical" evidence="6">
    <location>
        <begin position="55"/>
        <end position="76"/>
    </location>
</feature>
<dbReference type="EMBL" id="PIPQ01000005">
    <property type="protein sequence ID" value="RUO39868.1"/>
    <property type="molecule type" value="Genomic_DNA"/>
</dbReference>
<feature type="transmembrane region" description="Helical" evidence="6">
    <location>
        <begin position="23"/>
        <end position="43"/>
    </location>
</feature>
<comment type="caution">
    <text evidence="8">The sequence shown here is derived from an EMBL/GenBank/DDBJ whole genome shotgun (WGS) entry which is preliminary data.</text>
</comment>
<evidence type="ECO:0000256" key="1">
    <source>
        <dbReference type="ARBA" id="ARBA00004141"/>
    </source>
</evidence>
<keyword evidence="4 6" id="KW-1133">Transmembrane helix</keyword>
<evidence type="ECO:0000256" key="2">
    <source>
        <dbReference type="ARBA" id="ARBA00007783"/>
    </source>
</evidence>
<evidence type="ECO:0000256" key="6">
    <source>
        <dbReference type="RuleBase" id="RU361157"/>
    </source>
</evidence>
<proteinExistence type="inferred from homology"/>
<accession>A0A432X150</accession>
<dbReference type="PIRSF" id="PIRSF006648">
    <property type="entry name" value="DrrB"/>
    <property type="match status" value="1"/>
</dbReference>
<dbReference type="PROSITE" id="PS51012">
    <property type="entry name" value="ABC_TM2"/>
    <property type="match status" value="1"/>
</dbReference>
<evidence type="ECO:0000313" key="9">
    <source>
        <dbReference type="Proteomes" id="UP000286976"/>
    </source>
</evidence>
<comment type="similarity">
    <text evidence="2 6">Belongs to the ABC-2 integral membrane protein family.</text>
</comment>
<comment type="subcellular location">
    <subcellularLocation>
        <location evidence="6">Cell inner membrane</location>
        <topology evidence="6">Multi-pass membrane protein</topology>
    </subcellularLocation>
    <subcellularLocation>
        <location evidence="1">Membrane</location>
        <topology evidence="1">Multi-pass membrane protein</topology>
    </subcellularLocation>
</comment>
<dbReference type="OrthoDB" id="9786643at2"/>
<keyword evidence="6" id="KW-1003">Cell membrane</keyword>
<dbReference type="PANTHER" id="PTHR43229">
    <property type="entry name" value="NODULATION PROTEIN J"/>
    <property type="match status" value="1"/>
</dbReference>
<feature type="transmembrane region" description="Helical" evidence="6">
    <location>
        <begin position="129"/>
        <end position="153"/>
    </location>
</feature>
<sequence length="245" mass="27046">MRNLAVYQKEAFYDVLSLSRTPAFYLPALLFPLVFYVFFGVLLNYSGNSSSYMLVSYLCFGVMGPALFNFASAVASDRVQGWLTLKQLSPMPLSAYVLAKYFSSLVFSLIIALTLFVVAAVFADVQLEVWQWASLLAIALLGTFPFALIGLLLGLCFSDKAAPAVVNLVYLPMAFLSGLWVPVMYLPSGIQFLAPALPAYHFSQLSYAVIGAQQSASLWGHVLYLVAFSALLFAAIAWRYNRLYK</sequence>
<dbReference type="InterPro" id="IPR047817">
    <property type="entry name" value="ABC2_TM_bact-type"/>
</dbReference>
<keyword evidence="9" id="KW-1185">Reference proteome</keyword>